<protein>
    <recommendedName>
        <fullName evidence="6">Interleukin-18</fullName>
    </recommendedName>
</protein>
<dbReference type="InterPro" id="IPR000975">
    <property type="entry name" value="IL-1_fam"/>
</dbReference>
<organism evidence="4 5">
    <name type="scientific">Monopterus albus</name>
    <name type="common">Swamp eel</name>
    <dbReference type="NCBI Taxonomy" id="43700"/>
    <lineage>
        <taxon>Eukaryota</taxon>
        <taxon>Metazoa</taxon>
        <taxon>Chordata</taxon>
        <taxon>Craniata</taxon>
        <taxon>Vertebrata</taxon>
        <taxon>Euteleostomi</taxon>
        <taxon>Actinopterygii</taxon>
        <taxon>Neopterygii</taxon>
        <taxon>Teleostei</taxon>
        <taxon>Neoteleostei</taxon>
        <taxon>Acanthomorphata</taxon>
        <taxon>Anabantaria</taxon>
        <taxon>Synbranchiformes</taxon>
        <taxon>Synbranchidae</taxon>
        <taxon>Monopterus</taxon>
    </lineage>
</organism>
<proteinExistence type="inferred from homology"/>
<evidence type="ECO:0000313" key="5">
    <source>
        <dbReference type="Proteomes" id="UP000261600"/>
    </source>
</evidence>
<evidence type="ECO:0000256" key="1">
    <source>
        <dbReference type="ARBA" id="ARBA00004613"/>
    </source>
</evidence>
<comment type="similarity">
    <text evidence="2">Belongs to the IL-1 family.</text>
</comment>
<reference evidence="4" key="2">
    <citation type="submission" date="2025-09" db="UniProtKB">
        <authorList>
            <consortium name="Ensembl"/>
        </authorList>
    </citation>
    <scope>IDENTIFICATION</scope>
</reference>
<dbReference type="GO" id="GO:0071222">
    <property type="term" value="P:cellular response to lipopolysaccharide"/>
    <property type="evidence" value="ECO:0007669"/>
    <property type="project" value="TreeGrafter"/>
</dbReference>
<keyword evidence="5" id="KW-1185">Reference proteome</keyword>
<evidence type="ECO:0008006" key="6">
    <source>
        <dbReference type="Google" id="ProtNLM"/>
    </source>
</evidence>
<dbReference type="PANTHER" id="PTHR10078">
    <property type="entry name" value="INTERLEUKIN-1 FAMILY MEMBER"/>
    <property type="match status" value="1"/>
</dbReference>
<comment type="subcellular location">
    <subcellularLocation>
        <location evidence="1">Secreted</location>
    </subcellularLocation>
</comment>
<evidence type="ECO:0000313" key="4">
    <source>
        <dbReference type="Ensembl" id="ENSMALP00000028749.1"/>
    </source>
</evidence>
<dbReference type="Gene3D" id="2.80.10.50">
    <property type="match status" value="1"/>
</dbReference>
<dbReference type="GO" id="GO:0005125">
    <property type="term" value="F:cytokine activity"/>
    <property type="evidence" value="ECO:0007669"/>
    <property type="project" value="InterPro"/>
</dbReference>
<dbReference type="AlphaFoldDB" id="A0A3Q3K595"/>
<dbReference type="GO" id="GO:0006954">
    <property type="term" value="P:inflammatory response"/>
    <property type="evidence" value="ECO:0007669"/>
    <property type="project" value="InterPro"/>
</dbReference>
<dbReference type="GO" id="GO:0010628">
    <property type="term" value="P:positive regulation of gene expression"/>
    <property type="evidence" value="ECO:0007669"/>
    <property type="project" value="TreeGrafter"/>
</dbReference>
<dbReference type="STRING" id="43700.ENSMALP00000028749"/>
<name>A0A3Q3K595_MONAL</name>
<evidence type="ECO:0000256" key="3">
    <source>
        <dbReference type="ARBA" id="ARBA00022525"/>
    </source>
</evidence>
<dbReference type="GO" id="GO:0005615">
    <property type="term" value="C:extracellular space"/>
    <property type="evidence" value="ECO:0007669"/>
    <property type="project" value="InterPro"/>
</dbReference>
<keyword evidence="3" id="KW-0964">Secreted</keyword>
<dbReference type="GO" id="GO:0006955">
    <property type="term" value="P:immune response"/>
    <property type="evidence" value="ECO:0007669"/>
    <property type="project" value="InterPro"/>
</dbReference>
<dbReference type="Proteomes" id="UP000261600">
    <property type="component" value="Unplaced"/>
</dbReference>
<dbReference type="GO" id="GO:0019221">
    <property type="term" value="P:cytokine-mediated signaling pathway"/>
    <property type="evidence" value="ECO:0007669"/>
    <property type="project" value="TreeGrafter"/>
</dbReference>
<accession>A0A3Q3K595</accession>
<dbReference type="SUPFAM" id="SSF50353">
    <property type="entry name" value="Cytokine"/>
    <property type="match status" value="1"/>
</dbReference>
<dbReference type="CDD" id="cd23298">
    <property type="entry name" value="beta-trefoil_IL18"/>
    <property type="match status" value="1"/>
</dbReference>
<dbReference type="InterPro" id="IPR008996">
    <property type="entry name" value="IL1/FGF"/>
</dbReference>
<dbReference type="Ensembl" id="ENSMALT00000029270.1">
    <property type="protein sequence ID" value="ENSMALP00000028749.1"/>
    <property type="gene ID" value="ENSMALG00000019894.1"/>
</dbReference>
<evidence type="ECO:0000256" key="2">
    <source>
        <dbReference type="ARBA" id="ARBA00010448"/>
    </source>
</evidence>
<dbReference type="PANTHER" id="PTHR10078:SF35">
    <property type="entry name" value="INTERLEUKIN-18"/>
    <property type="match status" value="1"/>
</dbReference>
<sequence length="193" mass="21750">MASCGCSSVTFFGACEKGFYFDVEGDNSDADGDAFCISCPYLQCVIQSKNNKFLVLNEEEFQGQYLPRKERDCKFNIQIYKEDSRISKAVGKGRPVMLYADKDGKKMVACCSDRQEIYPEAMDLPNKINETAHKALFYLTGISGSTAMYTFESSLYTGKFLGFKPVEDNPSLDKLVLLESKPDEVDEAICFRW</sequence>
<reference evidence="4" key="1">
    <citation type="submission" date="2025-08" db="UniProtKB">
        <authorList>
            <consortium name="Ensembl"/>
        </authorList>
    </citation>
    <scope>IDENTIFICATION</scope>
</reference>